<evidence type="ECO:0000313" key="4">
    <source>
        <dbReference type="Proteomes" id="UP000194267"/>
    </source>
</evidence>
<name>A0A1Y2T2Q4_SYMTR</name>
<comment type="caution">
    <text evidence="3">The sequence shown here is derived from an EMBL/GenBank/DDBJ whole genome shotgun (WGS) entry which is preliminary data.</text>
</comment>
<keyword evidence="1" id="KW-0812">Transmembrane</keyword>
<dbReference type="Proteomes" id="UP000194267">
    <property type="component" value="Unassembled WGS sequence"/>
</dbReference>
<dbReference type="RefSeq" id="WP_011195156.1">
    <property type="nucleotide sequence ID" value="NZ_PIUK01000029.1"/>
</dbReference>
<sequence length="231" mass="24530">MTVQATTPATSERSGRIPRAVPVLAFLCAALVGLWWRLPLLVAPVADFEQGPGGTEAYVTVATQIREQSASFWTGGDVHLRLSEAEVSGMLSSALLSGGSPDGPLARVRGGVDDGVLLVEAVVAPPADRVPARLAGPVGLRLRLAPEVDETGVIQFRITGAHVGKIPVSPHLIRLAGWLLQPRWQGYDAREAAFILPVSDMISQALGRRIEIRSFTAGQGQLSLTIAMPEY</sequence>
<gene>
    <name evidence="3" type="ORF">A6D92_13725</name>
    <name evidence="2" type="ORF">CWE10_04895</name>
</gene>
<dbReference type="EMBL" id="PIUK01000029">
    <property type="protein sequence ID" value="MBY6275549.1"/>
    <property type="molecule type" value="Genomic_DNA"/>
</dbReference>
<accession>A0A1Y2T2Q4</accession>
<reference evidence="2" key="3">
    <citation type="submission" date="2017-11" db="EMBL/GenBank/DDBJ databases">
        <title>Three new genomes from thermophilic consortium.</title>
        <authorList>
            <person name="Quaggio R."/>
            <person name="Amgarten D."/>
            <person name="Setubal J.C."/>
        </authorList>
    </citation>
    <scope>NUCLEOTIDE SEQUENCE</scope>
    <source>
        <strain evidence="2">ZCTH01-B2</strain>
    </source>
</reference>
<dbReference type="AlphaFoldDB" id="A0A1Y2T2Q4"/>
<reference evidence="4" key="2">
    <citation type="submission" date="2016-04" db="EMBL/GenBank/DDBJ databases">
        <authorList>
            <person name="Antunes L.P."/>
            <person name="Martins L.F."/>
            <person name="Pereira R.V."/>
            <person name="Thomas A.M."/>
            <person name="Barbosa D."/>
            <person name="Nascimento L."/>
            <person name="Silva G.M."/>
            <person name="Condomitti G.W."/>
            <person name="Digiampietri L.A."/>
            <person name="Lombardi K.C."/>
            <person name="Ramos P.L."/>
            <person name="Quaggio R.B."/>
            <person name="Oliveira J.C."/>
            <person name="Pascon R.C."/>
            <person name="Cruz J.B."/>
            <person name="Silva A.M."/>
            <person name="Setubal J.C."/>
        </authorList>
    </citation>
    <scope>NUCLEOTIDE SEQUENCE [LARGE SCALE GENOMIC DNA]</scope>
</reference>
<evidence type="ECO:0000313" key="3">
    <source>
        <dbReference type="EMBL" id="OTA40750.1"/>
    </source>
</evidence>
<protein>
    <submittedName>
        <fullName evidence="3">Uncharacterized protein</fullName>
    </submittedName>
</protein>
<feature type="transmembrane region" description="Helical" evidence="1">
    <location>
        <begin position="20"/>
        <end position="38"/>
    </location>
</feature>
<evidence type="ECO:0000256" key="1">
    <source>
        <dbReference type="SAM" id="Phobius"/>
    </source>
</evidence>
<proteinExistence type="predicted"/>
<keyword evidence="1" id="KW-1133">Transmembrane helix</keyword>
<organism evidence="3 4">
    <name type="scientific">Symbiobacterium thermophilum</name>
    <dbReference type="NCBI Taxonomy" id="2734"/>
    <lineage>
        <taxon>Bacteria</taxon>
        <taxon>Bacillati</taxon>
        <taxon>Bacillota</taxon>
        <taxon>Clostridia</taxon>
        <taxon>Eubacteriales</taxon>
        <taxon>Symbiobacteriaceae</taxon>
        <taxon>Symbiobacterium</taxon>
    </lineage>
</organism>
<dbReference type="EMBL" id="LWLV01001243">
    <property type="protein sequence ID" value="OTA40750.1"/>
    <property type="molecule type" value="Genomic_DNA"/>
</dbReference>
<keyword evidence="1" id="KW-0472">Membrane</keyword>
<dbReference type="Proteomes" id="UP000732377">
    <property type="component" value="Unassembled WGS sequence"/>
</dbReference>
<reference evidence="3" key="1">
    <citation type="submission" date="2016-04" db="EMBL/GenBank/DDBJ databases">
        <authorList>
            <person name="Evans L.H."/>
            <person name="Alamgir A."/>
            <person name="Owens N."/>
            <person name="Weber N.D."/>
            <person name="Virtaneva K."/>
            <person name="Barbian K."/>
            <person name="Babar A."/>
            <person name="Rosenke K."/>
        </authorList>
    </citation>
    <scope>NUCLEOTIDE SEQUENCE [LARGE SCALE GENOMIC DNA]</scope>
    <source>
        <strain evidence="3">G2</strain>
    </source>
</reference>
<evidence type="ECO:0000313" key="2">
    <source>
        <dbReference type="EMBL" id="MBY6275549.1"/>
    </source>
</evidence>